<feature type="transmembrane region" description="Helical" evidence="1">
    <location>
        <begin position="375"/>
        <end position="396"/>
    </location>
</feature>
<dbReference type="InterPro" id="IPR005625">
    <property type="entry name" value="PepSY-ass_TM"/>
</dbReference>
<organism evidence="2 3">
    <name type="scientific">Algoriphagus zhangzhouensis</name>
    <dbReference type="NCBI Taxonomy" id="1073327"/>
    <lineage>
        <taxon>Bacteria</taxon>
        <taxon>Pseudomonadati</taxon>
        <taxon>Bacteroidota</taxon>
        <taxon>Cytophagia</taxon>
        <taxon>Cytophagales</taxon>
        <taxon>Cyclobacteriaceae</taxon>
        <taxon>Algoriphagus</taxon>
    </lineage>
</organism>
<feature type="transmembrane region" description="Helical" evidence="1">
    <location>
        <begin position="185"/>
        <end position="205"/>
    </location>
</feature>
<accession>A0A1M7ZI97</accession>
<sequence length="443" mass="51046">MKLNKKLFFQIHSWVGVKVSILFFLVCFSGTMATLSNEMDWLFYPGLRASGAGERVSYNTIVKSIEQSYPDGKLTYWVMADEPYLNDIVYVEVGGYRKYVFVDPYSGKVTGSTPVTFQRFFRDFHYYLFMPFYQIGYFIVLVFAFFLLIAWISALVFYKKWWKKFLELKQGKNPLVFFRSLHRVVGLWSLPFAFLITITGIWYFLERTNTAGISDLANPKAPKILGSEDSVINHGNFHFQLDYELAAQLAHKEIPNLKIGGIVPGKTLNDPIYIRGKSDVPLVRKRSNRVYVDPFEKKVVQIQKAEEISTVMYLNDIADPIHFGKWGGLTTKILWFLGGASICGLILTGIWIALKRQAIQKSIANIKPVMGAWRFVNWGLGMLITGYMYYFLIMRYGVSWESILIVSGILGVLIFVTWFVFDFKLRRLVNEDLEKSSKKLQSV</sequence>
<dbReference type="Pfam" id="PF03929">
    <property type="entry name" value="PepSY_TM"/>
    <property type="match status" value="1"/>
</dbReference>
<dbReference type="EMBL" id="FRXN01000005">
    <property type="protein sequence ID" value="SHO64597.1"/>
    <property type="molecule type" value="Genomic_DNA"/>
</dbReference>
<evidence type="ECO:0000256" key="1">
    <source>
        <dbReference type="SAM" id="Phobius"/>
    </source>
</evidence>
<keyword evidence="1" id="KW-1133">Transmembrane helix</keyword>
<keyword evidence="1" id="KW-0812">Transmembrane</keyword>
<feature type="transmembrane region" description="Helical" evidence="1">
    <location>
        <begin position="402"/>
        <end position="421"/>
    </location>
</feature>
<evidence type="ECO:0000313" key="3">
    <source>
        <dbReference type="Proteomes" id="UP000184609"/>
    </source>
</evidence>
<dbReference type="AlphaFoldDB" id="A0A1M7ZI97"/>
<dbReference type="PANTHER" id="PTHR34219:SF8">
    <property type="entry name" value="PEPSY DOMAIN-CONTAINING PROTEIN"/>
    <property type="match status" value="1"/>
</dbReference>
<reference evidence="3" key="1">
    <citation type="submission" date="2016-12" db="EMBL/GenBank/DDBJ databases">
        <authorList>
            <person name="Varghese N."/>
            <person name="Submissions S."/>
        </authorList>
    </citation>
    <scope>NUCLEOTIDE SEQUENCE [LARGE SCALE GENOMIC DNA]</scope>
    <source>
        <strain evidence="3">DSM 25035</strain>
    </source>
</reference>
<feature type="transmembrane region" description="Helical" evidence="1">
    <location>
        <begin position="12"/>
        <end position="35"/>
    </location>
</feature>
<proteinExistence type="predicted"/>
<name>A0A1M7ZI97_9BACT</name>
<keyword evidence="1" id="KW-0472">Membrane</keyword>
<dbReference type="STRING" id="1073327.SAMN04488108_3558"/>
<keyword evidence="3" id="KW-1185">Reference proteome</keyword>
<dbReference type="Proteomes" id="UP000184609">
    <property type="component" value="Unassembled WGS sequence"/>
</dbReference>
<evidence type="ECO:0000313" key="2">
    <source>
        <dbReference type="EMBL" id="SHO64597.1"/>
    </source>
</evidence>
<dbReference type="PANTHER" id="PTHR34219">
    <property type="entry name" value="IRON-REGULATED INNER MEMBRANE PROTEIN-RELATED"/>
    <property type="match status" value="1"/>
</dbReference>
<gene>
    <name evidence="2" type="ORF">SAMN04488108_3558</name>
</gene>
<feature type="transmembrane region" description="Helical" evidence="1">
    <location>
        <begin position="333"/>
        <end position="354"/>
    </location>
</feature>
<protein>
    <submittedName>
        <fullName evidence="2">Uncharacterized iron-regulated membrane protein</fullName>
    </submittedName>
</protein>
<feature type="transmembrane region" description="Helical" evidence="1">
    <location>
        <begin position="135"/>
        <end position="158"/>
    </location>
</feature>
<dbReference type="RefSeq" id="WP_073573148.1">
    <property type="nucleotide sequence ID" value="NZ_FRXN01000005.1"/>
</dbReference>